<evidence type="ECO:0000313" key="1">
    <source>
        <dbReference type="EMBL" id="MBO1319482.1"/>
    </source>
</evidence>
<dbReference type="RefSeq" id="WP_207859350.1">
    <property type="nucleotide sequence ID" value="NZ_JAFREP010000011.1"/>
</dbReference>
<dbReference type="EMBL" id="JAFREP010000011">
    <property type="protein sequence ID" value="MBO1319482.1"/>
    <property type="molecule type" value="Genomic_DNA"/>
</dbReference>
<proteinExistence type="predicted"/>
<evidence type="ECO:0000313" key="2">
    <source>
        <dbReference type="Proteomes" id="UP000664417"/>
    </source>
</evidence>
<accession>A0A8J7Q871</accession>
<organism evidence="1 2">
    <name type="scientific">Acanthopleuribacter pedis</name>
    <dbReference type="NCBI Taxonomy" id="442870"/>
    <lineage>
        <taxon>Bacteria</taxon>
        <taxon>Pseudomonadati</taxon>
        <taxon>Acidobacteriota</taxon>
        <taxon>Holophagae</taxon>
        <taxon>Acanthopleuribacterales</taxon>
        <taxon>Acanthopleuribacteraceae</taxon>
        <taxon>Acanthopleuribacter</taxon>
    </lineage>
</organism>
<dbReference type="AlphaFoldDB" id="A0A8J7Q871"/>
<reference evidence="1" key="1">
    <citation type="submission" date="2021-03" db="EMBL/GenBank/DDBJ databases">
        <authorList>
            <person name="Wang G."/>
        </authorList>
    </citation>
    <scope>NUCLEOTIDE SEQUENCE</scope>
    <source>
        <strain evidence="1">KCTC 12899</strain>
    </source>
</reference>
<keyword evidence="2" id="KW-1185">Reference proteome</keyword>
<name>A0A8J7Q871_9BACT</name>
<sequence>MFWFFLVLGECAHVVHNTNLRVGVGYEYPRFEVYSVDGSFKKAIGTKDASRDKEISSKANAWIVDGELWVQDLERDRTLNIEVYGEEWSYYPSYVIAGKGKSLLYKGPEALWYFGDDKKAVRIPRDGYSQENDDYFLGAHYIVDDFAFLYHYRFGLYVVDFQDEAVYHPLSTTTDQLVVLKNVLPYRDGFLVVLAQLKQRGGQLVPMYFETKFVSKSKSKPVYLDVELVSFEAGVYYFEDEEAELKPLKLNAIKIN</sequence>
<gene>
    <name evidence="1" type="ORF">J3U88_13490</name>
</gene>
<protein>
    <submittedName>
        <fullName evidence="1">Uncharacterized protein</fullName>
    </submittedName>
</protein>
<dbReference type="Proteomes" id="UP000664417">
    <property type="component" value="Unassembled WGS sequence"/>
</dbReference>
<comment type="caution">
    <text evidence="1">The sequence shown here is derived from an EMBL/GenBank/DDBJ whole genome shotgun (WGS) entry which is preliminary data.</text>
</comment>